<dbReference type="InterPro" id="IPR034641">
    <property type="entry name" value="RGL11"/>
</dbReference>
<sequence length="1505" mass="161534">MFLGMTVMSGRAQRTTDVIDRGLVAVKTGSGIFCSWRVTAEEYYDVTYNIYRDGTKINTEPLSVSNFTDKSGTVSSKYAVEAVVRGKAQVKSSIVTPWAKNYKEIKMNHGTLTSTYIPNDACVADVDGDGELEILLKFDNASDAANSYKPAGHNGEYAIIEVYKLDGTKLWWIDLGPNMADFQNNENNIVAYDWDGDGKAEALLRAADGTTIHMADGTTHVVGDKTKNYRAANGYSGQWFIHDGAEYLLYLNGHTGAVYQQMEYPLKRLEVGETDLNKAWGDGYGHRSTKHFFGAPYLDGRKPSIFLARGIYTRHKMIALDVDPATHKLTERWRWNCNTAGSQWYGQGYHNFGIADVDWDGRDEIVFGSMVIDDNGKGLSTTGLGHGDSQHCSDFDPYSHGQEIFACNEDRPNNNFRDATTSKIYYRTTGGNDDGRANMGNFYNNYPGAQGVSSRDGSLISSVTHAAIPGGTKSNITQNFRIYWDGDLCSETFDYANGKNTAGTIYKVGKGAIATLEGSMTNNDTKGTPCYQGDILGDWREEVIMRTADNNIRIYTTNVETKWRNYTLWHDHQYRQAMVWQMCGYNQTPHVSYFLGELEGITKAPAPLTMTGRTEIVDGSTIGTAENDKHIIMCKTGDMTVNVADGASPYILTVNAPTWVQGHDNNNNITTTTYAHTVTGGAFGGSMRLVKQGDGVLNLPAVTQTYTGPTEVWAGTVNFDGTLQSSRLWLNRFASLVSDGGKFMKGIQADYGATIVPGGRDNKGNIEADSLILNFGSTVLIDLYGEDVTADIVKARVLTIEKKNWTGGPEYNTPVLRFVKHVAAGESNIANGRYLIGEFGTVVGNIADFKVEGLNSQKSELSFENGKLYITITNFETGSVTWTGNVDGVWNIDGTPNFIVAETGVSRSFVPGDDVIFDDSAVSTDIIVSGHVAPASIVFNNSEKNFTITGDSIVGGGELVKNGTASVTVNSINRTGKTTVNGGKLTVSAFANEIGQEVGSLGTIDKTFTLYNNAALSLSATATSGQKIFVGEGGGQLDIPQGVTLTLEKGVGAIGSGTVLTKTGTGTLNMGGGNSVSKLVIERGVVNASETNAVIQLPATVELRGGTLYDPASDYSYSTNNVNFVVPENCTGTFYSDPRCNYKGRLTGSGTFRVYGTGIRDYFQGNWSQFEGTVIPGVSKRGSYDPDFTFDNSYGLPKATLQMDAGVTFNNNGKNVEIGNITGSGTLAGSGTYIIGTNGADIRFRGAINSAVQKKGAGIWYLTTSGKLENAKTITVNEGMLYIDTYNSTTSVTGSKGITVNGGASVKGTGTLGALVLNGGAELTPGRTTTDDVSGFVATQGALTANAESVVNLNIKGKANSNSSRSFLKVGTALTLNGVLNVTLSSTYIPAQGDEIVLWTAASFNGDPVINLPVLPLGLKWDDSDLLNATGILRVLDDPTGISSVMDGGKVKCRVYTFNGIYVCDFECYSDDVITVMRSKGLAGGTYIVRVGSDTGTENIKIVIK</sequence>
<dbReference type="InterPro" id="IPR049366">
    <property type="entry name" value="RGL11_C"/>
</dbReference>
<evidence type="ECO:0000256" key="1">
    <source>
        <dbReference type="ARBA" id="ARBA00022729"/>
    </source>
</evidence>
<dbReference type="InterPro" id="IPR041624">
    <property type="entry name" value="RGI_lyase"/>
</dbReference>
<organism evidence="4 5">
    <name type="scientific">Xylanibacter rodentium</name>
    <dbReference type="NCBI Taxonomy" id="2736289"/>
    <lineage>
        <taxon>Bacteria</taxon>
        <taxon>Pseudomonadati</taxon>
        <taxon>Bacteroidota</taxon>
        <taxon>Bacteroidia</taxon>
        <taxon>Bacteroidales</taxon>
        <taxon>Prevotellaceae</taxon>
        <taxon>Xylanibacter</taxon>
    </lineage>
</organism>
<feature type="domain" description="Rhamnogalacturonan I lyase beta-sheet" evidence="2">
    <location>
        <begin position="16"/>
        <end position="98"/>
    </location>
</feature>
<proteinExistence type="predicted"/>
<keyword evidence="1" id="KW-0732">Signal</keyword>
<comment type="caution">
    <text evidence="4">The sequence shown here is derived from an EMBL/GenBank/DDBJ whole genome shotgun (WGS) entry which is preliminary data.</text>
</comment>
<dbReference type="InterPro" id="IPR013425">
    <property type="entry name" value="Autotrns_rpt"/>
</dbReference>
<dbReference type="InterPro" id="IPR013783">
    <property type="entry name" value="Ig-like_fold"/>
</dbReference>
<evidence type="ECO:0000313" key="4">
    <source>
        <dbReference type="EMBL" id="NPE14944.1"/>
    </source>
</evidence>
<reference evidence="4 5" key="1">
    <citation type="submission" date="2020-05" db="EMBL/GenBank/DDBJ databases">
        <title>Distinct polysaccharide utilization as determinants for interspecies competition between intestinal Prevotella spp.</title>
        <authorList>
            <person name="Galvez E.J.C."/>
            <person name="Iljazovic A."/>
            <person name="Strowig T."/>
        </authorList>
    </citation>
    <scope>NUCLEOTIDE SEQUENCE [LARGE SCALE GENOMIC DNA]</scope>
    <source>
        <strain evidence="4 5">PROD</strain>
    </source>
</reference>
<evidence type="ECO:0008006" key="6">
    <source>
        <dbReference type="Google" id="ProtNLM"/>
    </source>
</evidence>
<evidence type="ECO:0000313" key="5">
    <source>
        <dbReference type="Proteomes" id="UP001193734"/>
    </source>
</evidence>
<dbReference type="PANTHER" id="PTHR43118">
    <property type="entry name" value="RHAMNOGALACTURONAN LYASE (EUROFUNG)"/>
    <property type="match status" value="1"/>
</dbReference>
<evidence type="ECO:0000259" key="2">
    <source>
        <dbReference type="Pfam" id="PF18370"/>
    </source>
</evidence>
<gene>
    <name evidence="4" type="ORF">HPS55_11545</name>
</gene>
<protein>
    <recommendedName>
        <fullName evidence="6">Rhamnogalacturonan I lyase beta-sheet domain-containing protein</fullName>
    </recommendedName>
</protein>
<evidence type="ECO:0000259" key="3">
    <source>
        <dbReference type="Pfam" id="PF21348"/>
    </source>
</evidence>
<feature type="domain" description="Rhamnogalacturonan lyase family 11 C-terminal" evidence="3">
    <location>
        <begin position="112"/>
        <end position="605"/>
    </location>
</feature>
<dbReference type="Pfam" id="PF21348">
    <property type="entry name" value="RGL11_C"/>
    <property type="match status" value="1"/>
</dbReference>
<dbReference type="InterPro" id="IPR028994">
    <property type="entry name" value="Integrin_alpha_N"/>
</dbReference>
<dbReference type="EMBL" id="JABKKE010000021">
    <property type="protein sequence ID" value="NPE14944.1"/>
    <property type="molecule type" value="Genomic_DNA"/>
</dbReference>
<keyword evidence="5" id="KW-1185">Reference proteome</keyword>
<dbReference type="Pfam" id="PF18370">
    <property type="entry name" value="RGI_lyase"/>
    <property type="match status" value="1"/>
</dbReference>
<accession>A0ABX2AWT6</accession>
<name>A0ABX2AWT6_9BACT</name>
<dbReference type="NCBIfam" id="TIGR02601">
    <property type="entry name" value="autotrns_rpt"/>
    <property type="match status" value="1"/>
</dbReference>
<dbReference type="PANTHER" id="PTHR43118:SF1">
    <property type="entry name" value="RHAMNOGALACTURONAN LYASE (EUROFUNG)"/>
    <property type="match status" value="1"/>
</dbReference>
<dbReference type="Proteomes" id="UP001193734">
    <property type="component" value="Unassembled WGS sequence"/>
</dbReference>
<dbReference type="SUPFAM" id="SSF69318">
    <property type="entry name" value="Integrin alpha N-terminal domain"/>
    <property type="match status" value="1"/>
</dbReference>
<dbReference type="Gene3D" id="2.60.40.10">
    <property type="entry name" value="Immunoglobulins"/>
    <property type="match status" value="1"/>
</dbReference>